<dbReference type="WBParaSite" id="jg6723">
    <property type="protein sequence ID" value="jg6723"/>
    <property type="gene ID" value="jg6723"/>
</dbReference>
<dbReference type="AlphaFoldDB" id="A0A915EIM1"/>
<dbReference type="Proteomes" id="UP000887574">
    <property type="component" value="Unplaced"/>
</dbReference>
<dbReference type="SMART" id="SM00064">
    <property type="entry name" value="FYVE"/>
    <property type="match status" value="1"/>
</dbReference>
<evidence type="ECO:0000256" key="1">
    <source>
        <dbReference type="ARBA" id="ARBA00022723"/>
    </source>
</evidence>
<dbReference type="GO" id="GO:0016197">
    <property type="term" value="P:endosomal transport"/>
    <property type="evidence" value="ECO:0007669"/>
    <property type="project" value="TreeGrafter"/>
</dbReference>
<feature type="compositionally biased region" description="Basic and acidic residues" evidence="5">
    <location>
        <begin position="518"/>
        <end position="527"/>
    </location>
</feature>
<feature type="region of interest" description="Disordered" evidence="5">
    <location>
        <begin position="825"/>
        <end position="896"/>
    </location>
</feature>
<organism evidence="7 8">
    <name type="scientific">Ditylenchus dipsaci</name>
    <dbReference type="NCBI Taxonomy" id="166011"/>
    <lineage>
        <taxon>Eukaryota</taxon>
        <taxon>Metazoa</taxon>
        <taxon>Ecdysozoa</taxon>
        <taxon>Nematoda</taxon>
        <taxon>Chromadorea</taxon>
        <taxon>Rhabditida</taxon>
        <taxon>Tylenchina</taxon>
        <taxon>Tylenchomorpha</taxon>
        <taxon>Sphaerularioidea</taxon>
        <taxon>Anguinidae</taxon>
        <taxon>Anguininae</taxon>
        <taxon>Ditylenchus</taxon>
    </lineage>
</organism>
<feature type="region of interest" description="Disordered" evidence="5">
    <location>
        <begin position="108"/>
        <end position="144"/>
    </location>
</feature>
<dbReference type="GO" id="GO:0031901">
    <property type="term" value="C:early endosome membrane"/>
    <property type="evidence" value="ECO:0007669"/>
    <property type="project" value="TreeGrafter"/>
</dbReference>
<dbReference type="Pfam" id="PF01363">
    <property type="entry name" value="FYVE"/>
    <property type="match status" value="1"/>
</dbReference>
<feature type="compositionally biased region" description="Low complexity" evidence="5">
    <location>
        <begin position="825"/>
        <end position="840"/>
    </location>
</feature>
<evidence type="ECO:0000259" key="6">
    <source>
        <dbReference type="PROSITE" id="PS50178"/>
    </source>
</evidence>
<evidence type="ECO:0000313" key="7">
    <source>
        <dbReference type="Proteomes" id="UP000887574"/>
    </source>
</evidence>
<feature type="compositionally biased region" description="Polar residues" evidence="5">
    <location>
        <begin position="259"/>
        <end position="268"/>
    </location>
</feature>
<feature type="compositionally biased region" description="Polar residues" evidence="5">
    <location>
        <begin position="543"/>
        <end position="560"/>
    </location>
</feature>
<keyword evidence="3" id="KW-0862">Zinc</keyword>
<feature type="compositionally biased region" description="Basic residues" evidence="5">
    <location>
        <begin position="876"/>
        <end position="885"/>
    </location>
</feature>
<dbReference type="InterPro" id="IPR000306">
    <property type="entry name" value="Znf_FYVE"/>
</dbReference>
<dbReference type="InterPro" id="IPR022557">
    <property type="entry name" value="SARA-like_C"/>
</dbReference>
<feature type="compositionally biased region" description="Basic and acidic residues" evidence="5">
    <location>
        <begin position="886"/>
        <end position="896"/>
    </location>
</feature>
<dbReference type="PANTHER" id="PTHR46319">
    <property type="entry name" value="ZINC FINGER FYVE DOMAIN-CONTAINING PROTEIN"/>
    <property type="match status" value="1"/>
</dbReference>
<dbReference type="InterPro" id="IPR011011">
    <property type="entry name" value="Znf_FYVE_PHD"/>
</dbReference>
<dbReference type="GO" id="GO:0008270">
    <property type="term" value="F:zinc ion binding"/>
    <property type="evidence" value="ECO:0007669"/>
    <property type="project" value="UniProtKB-KW"/>
</dbReference>
<feature type="region of interest" description="Disordered" evidence="5">
    <location>
        <begin position="518"/>
        <end position="583"/>
    </location>
</feature>
<feature type="compositionally biased region" description="Basic and acidic residues" evidence="5">
    <location>
        <begin position="863"/>
        <end position="875"/>
    </location>
</feature>
<feature type="compositionally biased region" description="Basic and acidic residues" evidence="5">
    <location>
        <begin position="270"/>
        <end position="310"/>
    </location>
</feature>
<dbReference type="PANTHER" id="PTHR46319:SF3">
    <property type="entry name" value="ZINC FINGER FYVE DOMAIN-CONTAINING PROTEIN"/>
    <property type="match status" value="1"/>
</dbReference>
<accession>A0A915EIM1</accession>
<reference evidence="8" key="1">
    <citation type="submission" date="2022-11" db="UniProtKB">
        <authorList>
            <consortium name="WormBaseParasite"/>
        </authorList>
    </citation>
    <scope>IDENTIFICATION</scope>
</reference>
<evidence type="ECO:0000256" key="4">
    <source>
        <dbReference type="PROSITE-ProRule" id="PRU00091"/>
    </source>
</evidence>
<protein>
    <submittedName>
        <fullName evidence="8">FYVE-type domain-containing protein</fullName>
    </submittedName>
</protein>
<dbReference type="PROSITE" id="PS50178">
    <property type="entry name" value="ZF_FYVE"/>
    <property type="match status" value="1"/>
</dbReference>
<sequence>MEFPDMDKLLDQLEESSEDFVKSNSTHILDEKTFSKDFRPIDLVQRVDDLVESNQLNDNLSEPNDSLPEKLSVESVSLTPLTTLEGAASSTAEQCLRSIQPTVQKIPEDQPLASEKMPENSHPSILENKNEAVPDEPSLEEIVPSRITTKAPTNHLTLIAMTDQSKDESIELGVSDTLSVQPTILSEQQESQATDEISVVPEDQIESPTAVNLLPGALLADINEIDQEVAVSQGTEDRKTNEYKFEQQTKHFEIDEETSLSGSISSPEGETCHQAEKSEKIEVDRQPNDEDTLFKDESAAEERAPEEMVSRNDLYEEIERMEKLILAEKQALLLSGNAPSTPPIICFGKDATILTSSTVNKNSLTSEEKTFLTPTCHKLMAEPTNSCVDEMHEEEHNQAETDARHIEQRPTLESSNGEVMPSIHLANDGGDMDDLIAPRATSYTLNKSSLTTQEISLSDTVSERPNVENVMNKIQTKPITESDSKDSLTEEHTLVQPEIAENSLRAVHEDIKLDSLTKSSDLHHLDDTPQTPKSPHSIETPPVLQQSENVQTSSSIANENNSDDLETSVVSPETSYQPLEESSEQCIIQGIEDTECELAKMVDEEVVEVVSEITENEEISNLPSTSSATNLSAQVEIPKRSVVASTHNFDISVINSQIKLTESELQLAKVKPYWIPDEECSNCMLCSAKFTIVNRRHHCRSCGRVLCGGCCINRRILPYMEVTDRKQRVCTPCNTTLDMIEEYEKNIAAEMAATNTIQQNVNDFTTTQPNFSSLNEPKKVINTRKKSVLKVRLPQVVNATEEDNASPALAGDVPTPVCTSSTSIVLPSPTVTPAPSTSLLAQPKRSVTFRDGVNPGDSPAAGEDSKEGDVPDSGRLKKNPKKISRRTMEKRADEEHTSFLAFQPESLYLTNAEAQITRLNTSEVLNQLISGTAVNIVIKRNLYVVVQKTKLALGESSKKIVICYSTRGFNAIGVDEILLVMESREVHPQDGKSENEEVESRLEEEQQDLIEVLLQLEDIFSTCLNPSEDTLDDRMGIRRCCNRMGQMYITKNGKLAGIEATAIYLHRPLGQLFGDLPIPSSSFFIGTLLKREEIAWAIAIPNRVLYGLGKQSSYYPIPS</sequence>
<dbReference type="CDD" id="cd15729">
    <property type="entry name" value="FYVE_endofin"/>
    <property type="match status" value="1"/>
</dbReference>
<feature type="domain" description="FYVE-type" evidence="6">
    <location>
        <begin position="677"/>
        <end position="738"/>
    </location>
</feature>
<name>A0A915EIM1_9BILA</name>
<keyword evidence="2 4" id="KW-0863">Zinc-finger</keyword>
<dbReference type="InterPro" id="IPR017455">
    <property type="entry name" value="Znf_FYVE-rel"/>
</dbReference>
<dbReference type="SUPFAM" id="SSF57903">
    <property type="entry name" value="FYVE/PHD zinc finger"/>
    <property type="match status" value="1"/>
</dbReference>
<evidence type="ECO:0000256" key="3">
    <source>
        <dbReference type="ARBA" id="ARBA00022833"/>
    </source>
</evidence>
<keyword evidence="7" id="KW-1185">Reference proteome</keyword>
<dbReference type="InterPro" id="IPR013083">
    <property type="entry name" value="Znf_RING/FYVE/PHD"/>
</dbReference>
<feature type="region of interest" description="Disordered" evidence="5">
    <location>
        <begin position="248"/>
        <end position="310"/>
    </location>
</feature>
<dbReference type="Gene3D" id="3.30.40.10">
    <property type="entry name" value="Zinc/RING finger domain, C3HC4 (zinc finger)"/>
    <property type="match status" value="1"/>
</dbReference>
<proteinExistence type="predicted"/>
<feature type="compositionally biased region" description="Polar residues" evidence="5">
    <location>
        <begin position="568"/>
        <end position="577"/>
    </location>
</feature>
<evidence type="ECO:0000256" key="5">
    <source>
        <dbReference type="SAM" id="MobiDB-lite"/>
    </source>
</evidence>
<keyword evidence="1" id="KW-0479">Metal-binding</keyword>
<dbReference type="Pfam" id="PF11979">
    <property type="entry name" value="SARA_C"/>
    <property type="match status" value="1"/>
</dbReference>
<evidence type="ECO:0000313" key="8">
    <source>
        <dbReference type="WBParaSite" id="jg6723"/>
    </source>
</evidence>
<evidence type="ECO:0000256" key="2">
    <source>
        <dbReference type="ARBA" id="ARBA00022771"/>
    </source>
</evidence>